<dbReference type="PANTHER" id="PTHR42773:SF1">
    <property type="entry name" value="METALLO-BETA-LACTAMASE FAMILY PROTEIN"/>
    <property type="match status" value="1"/>
</dbReference>
<dbReference type="EMBL" id="UINC01213299">
    <property type="protein sequence ID" value="SVE38007.1"/>
    <property type="molecule type" value="Genomic_DNA"/>
</dbReference>
<dbReference type="InterPro" id="IPR036866">
    <property type="entry name" value="RibonucZ/Hydroxyglut_hydro"/>
</dbReference>
<organism evidence="1">
    <name type="scientific">marine metagenome</name>
    <dbReference type="NCBI Taxonomy" id="408172"/>
    <lineage>
        <taxon>unclassified sequences</taxon>
        <taxon>metagenomes</taxon>
        <taxon>ecological metagenomes</taxon>
    </lineage>
</organism>
<dbReference type="PANTHER" id="PTHR42773">
    <property type="entry name" value="METALLO-BETA-LACTAMASE-RELATED"/>
    <property type="match status" value="1"/>
</dbReference>
<dbReference type="Gene3D" id="3.60.15.10">
    <property type="entry name" value="Ribonuclease Z/Hydroxyacylglutathione hydrolase-like"/>
    <property type="match status" value="1"/>
</dbReference>
<accession>A0A383D0C7</accession>
<sequence>MIKLLDDIYTWSVFSDEKQLNFNGWFIQNQSSSFGNVVIDPPQPSEKDLTQMQKLGGVQQIIITNQNHIRWTHEMQEKFNSLLRINHLDAANVNLISKKNFSHGSILAGFLEAIEIPNNKSPGETALYWPPRKTLILGDALIGDPPGELRLLPKEMYVDAQRAKEGIKVLLNLDFDILLVGDGDSILSGAKNTVEDFIHAN</sequence>
<evidence type="ECO:0000313" key="1">
    <source>
        <dbReference type="EMBL" id="SVE38007.1"/>
    </source>
</evidence>
<evidence type="ECO:0008006" key="2">
    <source>
        <dbReference type="Google" id="ProtNLM"/>
    </source>
</evidence>
<proteinExistence type="predicted"/>
<gene>
    <name evidence="1" type="ORF">METZ01_LOCUS490861</name>
</gene>
<name>A0A383D0C7_9ZZZZ</name>
<dbReference type="SUPFAM" id="SSF56281">
    <property type="entry name" value="Metallo-hydrolase/oxidoreductase"/>
    <property type="match status" value="1"/>
</dbReference>
<dbReference type="AlphaFoldDB" id="A0A383D0C7"/>
<reference evidence="1" key="1">
    <citation type="submission" date="2018-05" db="EMBL/GenBank/DDBJ databases">
        <authorList>
            <person name="Lanie J.A."/>
            <person name="Ng W.-L."/>
            <person name="Kazmierczak K.M."/>
            <person name="Andrzejewski T.M."/>
            <person name="Davidsen T.M."/>
            <person name="Wayne K.J."/>
            <person name="Tettelin H."/>
            <person name="Glass J.I."/>
            <person name="Rusch D."/>
            <person name="Podicherti R."/>
            <person name="Tsui H.-C.T."/>
            <person name="Winkler M.E."/>
        </authorList>
    </citation>
    <scope>NUCLEOTIDE SEQUENCE</scope>
</reference>
<dbReference type="Pfam" id="PF14597">
    <property type="entry name" value="Lactamase_B_5"/>
    <property type="match status" value="1"/>
</dbReference>
<protein>
    <recommendedName>
        <fullName evidence="2">Metallo-beta-lactamase domain-containing protein</fullName>
    </recommendedName>
</protein>